<keyword evidence="2" id="KW-1185">Reference proteome</keyword>
<reference evidence="1" key="1">
    <citation type="submission" date="2021-03" db="EMBL/GenBank/DDBJ databases">
        <title>Draft genome sequence of rust myrtle Austropuccinia psidii MF-1, a brazilian biotype.</title>
        <authorList>
            <person name="Quecine M.C."/>
            <person name="Pachon D.M.R."/>
            <person name="Bonatelli M.L."/>
            <person name="Correr F.H."/>
            <person name="Franceschini L.M."/>
            <person name="Leite T.F."/>
            <person name="Margarido G.R.A."/>
            <person name="Almeida C.A."/>
            <person name="Ferrarezi J.A."/>
            <person name="Labate C.A."/>
        </authorList>
    </citation>
    <scope>NUCLEOTIDE SEQUENCE</scope>
    <source>
        <strain evidence="1">MF-1</strain>
    </source>
</reference>
<name>A0A9Q3GCA4_9BASI</name>
<evidence type="ECO:0000313" key="2">
    <source>
        <dbReference type="Proteomes" id="UP000765509"/>
    </source>
</evidence>
<accession>A0A9Q3GCA4</accession>
<proteinExistence type="predicted"/>
<dbReference type="AlphaFoldDB" id="A0A9Q3GCA4"/>
<organism evidence="1 2">
    <name type="scientific">Austropuccinia psidii MF-1</name>
    <dbReference type="NCBI Taxonomy" id="1389203"/>
    <lineage>
        <taxon>Eukaryota</taxon>
        <taxon>Fungi</taxon>
        <taxon>Dikarya</taxon>
        <taxon>Basidiomycota</taxon>
        <taxon>Pucciniomycotina</taxon>
        <taxon>Pucciniomycetes</taxon>
        <taxon>Pucciniales</taxon>
        <taxon>Sphaerophragmiaceae</taxon>
        <taxon>Austropuccinia</taxon>
    </lineage>
</organism>
<dbReference type="OrthoDB" id="3929326at2759"/>
<gene>
    <name evidence="1" type="ORF">O181_001844</name>
</gene>
<protein>
    <submittedName>
        <fullName evidence="1">Uncharacterized protein</fullName>
    </submittedName>
</protein>
<sequence>MLEKGWNPRLSQDYLRKDLVETNPTAAIFKGMLEKARKHAVRCIEDSFAYAKDKLYKSHSTPELEVGDLILVSSTNFNNIKE</sequence>
<evidence type="ECO:0000313" key="1">
    <source>
        <dbReference type="EMBL" id="MBW0462129.1"/>
    </source>
</evidence>
<dbReference type="Proteomes" id="UP000765509">
    <property type="component" value="Unassembled WGS sequence"/>
</dbReference>
<dbReference type="EMBL" id="AVOT02000285">
    <property type="protein sequence ID" value="MBW0462129.1"/>
    <property type="molecule type" value="Genomic_DNA"/>
</dbReference>
<comment type="caution">
    <text evidence="1">The sequence shown here is derived from an EMBL/GenBank/DDBJ whole genome shotgun (WGS) entry which is preliminary data.</text>
</comment>